<gene>
    <name evidence="2" type="ORF">EHLA_1861</name>
</gene>
<keyword evidence="1" id="KW-0472">Membrane</keyword>
<dbReference type="Pfam" id="PF06496">
    <property type="entry name" value="DUF1097"/>
    <property type="match status" value="1"/>
</dbReference>
<organism evidence="2 3">
    <name type="scientific">Anaerobutyricum hallii</name>
    <dbReference type="NCBI Taxonomy" id="39488"/>
    <lineage>
        <taxon>Bacteria</taxon>
        <taxon>Bacillati</taxon>
        <taxon>Bacillota</taxon>
        <taxon>Clostridia</taxon>
        <taxon>Lachnospirales</taxon>
        <taxon>Lachnospiraceae</taxon>
        <taxon>Anaerobutyricum</taxon>
    </lineage>
</organism>
<keyword evidence="3" id="KW-1185">Reference proteome</keyword>
<dbReference type="RefSeq" id="WP_242970708.1">
    <property type="nucleotide sequence ID" value="NZ_LT907978.1"/>
</dbReference>
<keyword evidence="1" id="KW-0812">Transmembrane</keyword>
<evidence type="ECO:0000313" key="3">
    <source>
        <dbReference type="Proteomes" id="UP000217549"/>
    </source>
</evidence>
<feature type="transmembrane region" description="Helical" evidence="1">
    <location>
        <begin position="83"/>
        <end position="105"/>
    </location>
</feature>
<evidence type="ECO:0000256" key="1">
    <source>
        <dbReference type="SAM" id="Phobius"/>
    </source>
</evidence>
<accession>A0A285PSL7</accession>
<dbReference type="KEGG" id="ehl:EHLA_1861"/>
<proteinExistence type="predicted"/>
<name>A0A285PSL7_9FIRM</name>
<feature type="transmembrane region" description="Helical" evidence="1">
    <location>
        <begin position="125"/>
        <end position="148"/>
    </location>
</feature>
<reference evidence="3" key="1">
    <citation type="submission" date="2017-09" db="EMBL/GenBank/DDBJ databases">
        <authorList>
            <person name="Shetty A S."/>
        </authorList>
    </citation>
    <scope>NUCLEOTIDE SEQUENCE [LARGE SCALE GENOMIC DNA]</scope>
</reference>
<evidence type="ECO:0008006" key="4">
    <source>
        <dbReference type="Google" id="ProtNLM"/>
    </source>
</evidence>
<dbReference type="AlphaFoldDB" id="A0A285PSL7"/>
<keyword evidence="1" id="KW-1133">Transmembrane helix</keyword>
<dbReference type="Proteomes" id="UP000217549">
    <property type="component" value="Chromosome I"/>
</dbReference>
<dbReference type="EMBL" id="LT907978">
    <property type="protein sequence ID" value="SOB72564.1"/>
    <property type="molecule type" value="Genomic_DNA"/>
</dbReference>
<sequence length="163" mass="17239">MKKMSFLCALSITTGLFCGVWSFISVPLGLLTWAGFAGCTTYFATGKHGAAGLKNAIIPNLMGIVCGMSIILLGQLSPELGNLGIWSGIISFVICIITKFEWFSFTPGTFLGCFATFAAGGDWKVLVPSIIVGAFLGWTCDTSGAWLYKKATGGEQQEESAAQ</sequence>
<feature type="transmembrane region" description="Helical" evidence="1">
    <location>
        <begin position="57"/>
        <end position="76"/>
    </location>
</feature>
<protein>
    <recommendedName>
        <fullName evidence="4">DUF1097 domain-containing protein</fullName>
    </recommendedName>
</protein>
<dbReference type="InterPro" id="IPR009476">
    <property type="entry name" value="DUF1097"/>
</dbReference>
<evidence type="ECO:0000313" key="2">
    <source>
        <dbReference type="EMBL" id="SOB72564.1"/>
    </source>
</evidence>